<evidence type="ECO:0000256" key="1">
    <source>
        <dbReference type="SAM" id="MobiDB-lite"/>
    </source>
</evidence>
<protein>
    <submittedName>
        <fullName evidence="2">Uncharacterized protein</fullName>
    </submittedName>
</protein>
<organism evidence="2 3">
    <name type="scientific">Hymenobacter antarcticus</name>
    <dbReference type="NCBI Taxonomy" id="486270"/>
    <lineage>
        <taxon>Bacteria</taxon>
        <taxon>Pseudomonadati</taxon>
        <taxon>Bacteroidota</taxon>
        <taxon>Cytophagia</taxon>
        <taxon>Cytophagales</taxon>
        <taxon>Hymenobacteraceae</taxon>
        <taxon>Hymenobacter</taxon>
    </lineage>
</organism>
<feature type="compositionally biased region" description="Polar residues" evidence="1">
    <location>
        <begin position="1"/>
        <end position="13"/>
    </location>
</feature>
<evidence type="ECO:0000313" key="3">
    <source>
        <dbReference type="Proteomes" id="UP001501556"/>
    </source>
</evidence>
<sequence length="69" mass="6766">MAASASSSIQATGEVTPGPAAPAGAGAAVSLVFPASPEATAADLESSEEWATDGFVGSMVQRYETPHGD</sequence>
<reference evidence="3" key="1">
    <citation type="journal article" date="2019" name="Int. J. Syst. Evol. Microbiol.">
        <title>The Global Catalogue of Microorganisms (GCM) 10K type strain sequencing project: providing services to taxonomists for standard genome sequencing and annotation.</title>
        <authorList>
            <consortium name="The Broad Institute Genomics Platform"/>
            <consortium name="The Broad Institute Genome Sequencing Center for Infectious Disease"/>
            <person name="Wu L."/>
            <person name="Ma J."/>
        </authorList>
    </citation>
    <scope>NUCLEOTIDE SEQUENCE [LARGE SCALE GENOMIC DNA]</scope>
    <source>
        <strain evidence="3">JCM 17217</strain>
    </source>
</reference>
<comment type="caution">
    <text evidence="2">The sequence shown here is derived from an EMBL/GenBank/DDBJ whole genome shotgun (WGS) entry which is preliminary data.</text>
</comment>
<evidence type="ECO:0000313" key="2">
    <source>
        <dbReference type="EMBL" id="GAA3979208.1"/>
    </source>
</evidence>
<proteinExistence type="predicted"/>
<dbReference type="EMBL" id="BAABDI010000017">
    <property type="protein sequence ID" value="GAA3979208.1"/>
    <property type="molecule type" value="Genomic_DNA"/>
</dbReference>
<name>A0ABP7QB28_9BACT</name>
<keyword evidence="3" id="KW-1185">Reference proteome</keyword>
<dbReference type="Proteomes" id="UP001501556">
    <property type="component" value="Unassembled WGS sequence"/>
</dbReference>
<feature type="region of interest" description="Disordered" evidence="1">
    <location>
        <begin position="1"/>
        <end position="25"/>
    </location>
</feature>
<gene>
    <name evidence="2" type="ORF">GCM10022407_25370</name>
</gene>
<accession>A0ABP7QB28</accession>